<name>A0ACB7SYM4_HYAAI</name>
<keyword evidence="2" id="KW-1185">Reference proteome</keyword>
<evidence type="ECO:0000313" key="2">
    <source>
        <dbReference type="Proteomes" id="UP000821845"/>
    </source>
</evidence>
<dbReference type="Proteomes" id="UP000821845">
    <property type="component" value="Chromosome 2"/>
</dbReference>
<gene>
    <name evidence="1" type="ORF">HPB50_021863</name>
</gene>
<proteinExistence type="predicted"/>
<reference evidence="1" key="1">
    <citation type="submission" date="2020-05" db="EMBL/GenBank/DDBJ databases">
        <title>Large-scale comparative analyses of tick genomes elucidate their genetic diversity and vector capacities.</title>
        <authorList>
            <person name="Jia N."/>
            <person name="Wang J."/>
            <person name="Shi W."/>
            <person name="Du L."/>
            <person name="Sun Y."/>
            <person name="Zhan W."/>
            <person name="Jiang J."/>
            <person name="Wang Q."/>
            <person name="Zhang B."/>
            <person name="Ji P."/>
            <person name="Sakyi L.B."/>
            <person name="Cui X."/>
            <person name="Yuan T."/>
            <person name="Jiang B."/>
            <person name="Yang W."/>
            <person name="Lam T.T.-Y."/>
            <person name="Chang Q."/>
            <person name="Ding S."/>
            <person name="Wang X."/>
            <person name="Zhu J."/>
            <person name="Ruan X."/>
            <person name="Zhao L."/>
            <person name="Wei J."/>
            <person name="Que T."/>
            <person name="Du C."/>
            <person name="Cheng J."/>
            <person name="Dai P."/>
            <person name="Han X."/>
            <person name="Huang E."/>
            <person name="Gao Y."/>
            <person name="Liu J."/>
            <person name="Shao H."/>
            <person name="Ye R."/>
            <person name="Li L."/>
            <person name="Wei W."/>
            <person name="Wang X."/>
            <person name="Wang C."/>
            <person name="Yang T."/>
            <person name="Huo Q."/>
            <person name="Li W."/>
            <person name="Guo W."/>
            <person name="Chen H."/>
            <person name="Zhou L."/>
            <person name="Ni X."/>
            <person name="Tian J."/>
            <person name="Zhou Y."/>
            <person name="Sheng Y."/>
            <person name="Liu T."/>
            <person name="Pan Y."/>
            <person name="Xia L."/>
            <person name="Li J."/>
            <person name="Zhao F."/>
            <person name="Cao W."/>
        </authorList>
    </citation>
    <scope>NUCLEOTIDE SEQUENCE</scope>
    <source>
        <strain evidence="1">Hyas-2018</strain>
    </source>
</reference>
<protein>
    <submittedName>
        <fullName evidence="1">Uncharacterized protein</fullName>
    </submittedName>
</protein>
<dbReference type="EMBL" id="CM023482">
    <property type="protein sequence ID" value="KAH6939818.1"/>
    <property type="molecule type" value="Genomic_DNA"/>
</dbReference>
<evidence type="ECO:0000313" key="1">
    <source>
        <dbReference type="EMBL" id="KAH6939818.1"/>
    </source>
</evidence>
<sequence>MISRLLRPRSFVCYQLRDNGTLAHSLLYIHRLTNELIRSKTRERISRTVKKERRQAGPGEGRRSGHVLAHTRSRRAAALGRGTSQRRPRSLTLRAACVARAPPAHTASSRKAIGQLAEKQETIATKEENQRRRTEVEEGIREAEGGGRLRTVCYASLSNEVAAAAACPSSGRRRGGPVRSLPQCMPATRAESTDRPLSLVAVPSSRFRASRATPRDRRHPLLCRRRTRLCAALLPVKNLVRFGVGRVCLQDDLPG</sequence>
<accession>A0ACB7SYM4</accession>
<comment type="caution">
    <text evidence="1">The sequence shown here is derived from an EMBL/GenBank/DDBJ whole genome shotgun (WGS) entry which is preliminary data.</text>
</comment>
<organism evidence="1 2">
    <name type="scientific">Hyalomma asiaticum</name>
    <name type="common">Tick</name>
    <dbReference type="NCBI Taxonomy" id="266040"/>
    <lineage>
        <taxon>Eukaryota</taxon>
        <taxon>Metazoa</taxon>
        <taxon>Ecdysozoa</taxon>
        <taxon>Arthropoda</taxon>
        <taxon>Chelicerata</taxon>
        <taxon>Arachnida</taxon>
        <taxon>Acari</taxon>
        <taxon>Parasitiformes</taxon>
        <taxon>Ixodida</taxon>
        <taxon>Ixodoidea</taxon>
        <taxon>Ixodidae</taxon>
        <taxon>Hyalomminae</taxon>
        <taxon>Hyalomma</taxon>
    </lineage>
</organism>